<dbReference type="STRING" id="211586.SO_1661"/>
<dbReference type="EMBL" id="AE014299">
    <property type="protein sequence ID" value="AAN54716.1"/>
    <property type="molecule type" value="Genomic_DNA"/>
</dbReference>
<keyword evidence="7" id="KW-1185">Reference proteome</keyword>
<dbReference type="PANTHER" id="PTHR30118">
    <property type="entry name" value="HTH-TYPE TRANSCRIPTIONAL REGULATOR LEUO-RELATED"/>
    <property type="match status" value="1"/>
</dbReference>
<reference evidence="6 7" key="1">
    <citation type="journal article" date="2002" name="Nat. Biotechnol.">
        <title>Genome sequence of the dissimilatory metal ion-reducing bacterium Shewanella oneidensis.</title>
        <authorList>
            <person name="Heidelberg J.F."/>
            <person name="Paulsen I.T."/>
            <person name="Nelson K.E."/>
            <person name="Gaidos E.J."/>
            <person name="Nelson W.C."/>
            <person name="Read T.D."/>
            <person name="Eisen J.A."/>
            <person name="Seshadri R."/>
            <person name="Ward N."/>
            <person name="Methe B."/>
            <person name="Clayton R.A."/>
            <person name="Meyer T."/>
            <person name="Tsapin A."/>
            <person name="Scott J."/>
            <person name="Beanan M."/>
            <person name="Brinkac L."/>
            <person name="Daugherty S."/>
            <person name="DeBoy R.T."/>
            <person name="Dodson R.J."/>
            <person name="Durkin A.S."/>
            <person name="Haft D.H."/>
            <person name="Kolonay J.F."/>
            <person name="Madupu R."/>
            <person name="Peterson J.D."/>
            <person name="Umayam L.A."/>
            <person name="White O."/>
            <person name="Wolf A.M."/>
            <person name="Vamathevan J."/>
            <person name="Weidman J."/>
            <person name="Impraim M."/>
            <person name="Lee K."/>
            <person name="Berry K."/>
            <person name="Lee C."/>
            <person name="Mueller J."/>
            <person name="Khouri H."/>
            <person name="Gill J."/>
            <person name="Utterback T.R."/>
            <person name="McDonald L.A."/>
            <person name="Feldblyum T.V."/>
            <person name="Smith H.O."/>
            <person name="Venter J.C."/>
            <person name="Nealson K.H."/>
            <person name="Fraser C.M."/>
        </authorList>
    </citation>
    <scope>NUCLEOTIDE SEQUENCE [LARGE SCALE GENOMIC DNA]</scope>
    <source>
        <strain evidence="7">ATCC 700550 / JCM 31522 / CIP 106686 / LMG 19005 / NCIMB 14063 / MR-1</strain>
    </source>
</reference>
<dbReference type="InterPro" id="IPR000847">
    <property type="entry name" value="LysR_HTH_N"/>
</dbReference>
<evidence type="ECO:0000259" key="5">
    <source>
        <dbReference type="PROSITE" id="PS50931"/>
    </source>
</evidence>
<keyword evidence="4" id="KW-0804">Transcription</keyword>
<dbReference type="OrthoDB" id="8557381at2"/>
<dbReference type="CDD" id="cd05466">
    <property type="entry name" value="PBP2_LTTR_substrate"/>
    <property type="match status" value="1"/>
</dbReference>
<protein>
    <submittedName>
        <fullName evidence="6">Transcriptional regulator LysR family</fullName>
    </submittedName>
</protein>
<comment type="similarity">
    <text evidence="1">Belongs to the LysR transcriptional regulatory family.</text>
</comment>
<dbReference type="HOGENOM" id="CLU_039613_39_1_6"/>
<evidence type="ECO:0000256" key="4">
    <source>
        <dbReference type="ARBA" id="ARBA00023163"/>
    </source>
</evidence>
<accession>Q8EGE3</accession>
<dbReference type="GO" id="GO:0003677">
    <property type="term" value="F:DNA binding"/>
    <property type="evidence" value="ECO:0007669"/>
    <property type="project" value="UniProtKB-KW"/>
</dbReference>
<dbReference type="GO" id="GO:0006355">
    <property type="term" value="P:regulation of DNA-templated transcription"/>
    <property type="evidence" value="ECO:0000318"/>
    <property type="project" value="GO_Central"/>
</dbReference>
<keyword evidence="2" id="KW-0805">Transcription regulation</keyword>
<dbReference type="AlphaFoldDB" id="Q8EGE3"/>
<dbReference type="PATRIC" id="fig|211586.12.peg.1601"/>
<gene>
    <name evidence="6" type="ordered locus">SO_1661</name>
</gene>
<reference evidence="6 7" key="3">
    <citation type="journal article" date="2008" name="Appl. Environ. Microbiol.">
        <title>Identification of mobile elements and pseudogenes in the Shewanella oneidensis MR-1 genome.</title>
        <authorList>
            <person name="Romine M.F."/>
            <person name="Carlson T.S."/>
            <person name="Norbeck A.D."/>
            <person name="McCue L.A."/>
            <person name="Lipton M.S."/>
        </authorList>
    </citation>
    <scope>NUCLEOTIDE SEQUENCE [LARGE SCALE GENOMIC DNA]</scope>
    <source>
        <strain evidence="7">ATCC 700550 / JCM 31522 / CIP 106686 / LMG 19005 / NCIMB 14063 / MR-1</strain>
    </source>
</reference>
<dbReference type="InterPro" id="IPR050389">
    <property type="entry name" value="LysR-type_TF"/>
</dbReference>
<name>Q8EGE3_SHEON</name>
<evidence type="ECO:0000256" key="3">
    <source>
        <dbReference type="ARBA" id="ARBA00023125"/>
    </source>
</evidence>
<dbReference type="GO" id="GO:0003700">
    <property type="term" value="F:DNA-binding transcription factor activity"/>
    <property type="evidence" value="ECO:0007669"/>
    <property type="project" value="InterPro"/>
</dbReference>
<feature type="domain" description="HTH lysR-type" evidence="5">
    <location>
        <begin position="17"/>
        <end position="69"/>
    </location>
</feature>
<evidence type="ECO:0000256" key="2">
    <source>
        <dbReference type="ARBA" id="ARBA00023015"/>
    </source>
</evidence>
<dbReference type="InterPro" id="IPR036388">
    <property type="entry name" value="WH-like_DNA-bd_sf"/>
</dbReference>
<dbReference type="PROSITE" id="PS50931">
    <property type="entry name" value="HTH_LYSR"/>
    <property type="match status" value="1"/>
</dbReference>
<dbReference type="Proteomes" id="UP000008186">
    <property type="component" value="Chromosome"/>
</dbReference>
<dbReference type="PaxDb" id="211586-SO_1661"/>
<dbReference type="KEGG" id="son:SO_1661"/>
<sequence length="328" mass="37222">MSNPLLKQICELDVFTLLVFKSIFDNGHANSAAKALNVSAPKISRCLNALRLTFNDELFYRRQQGLKPTPLAESLYVAICQFTDAVHHLEQSALQLQHSASHVELPLHIAASNGLLSFLAPQLSSPEVISELGQIRLHKWQDNSAELIHAGELDLGITQEPVETKELTITHLGSIASVYIVASKHHPLWESQFDITLEQICRHSFLCLEMKGFNARIDPLELFCQRQGLLLPSIERVIDREEWYAHLLTMQSVAFCSSIDMHTVKHMPGLKLVPLSVSELHRLHETIMPPQYFLIEKPRSHRRYNQTQCELVVRSWLTVLSSNSRVSQ</sequence>
<dbReference type="eggNOG" id="COG0583">
    <property type="taxonomic scope" value="Bacteria"/>
</dbReference>
<evidence type="ECO:0000313" key="6">
    <source>
        <dbReference type="EMBL" id="AAN54716.1"/>
    </source>
</evidence>
<dbReference type="InterPro" id="IPR005119">
    <property type="entry name" value="LysR_subst-bd"/>
</dbReference>
<organism evidence="6 7">
    <name type="scientific">Shewanella oneidensis (strain ATCC 700550 / JCM 31522 / CIP 106686 / LMG 19005 / NCIMB 14063 / MR-1)</name>
    <dbReference type="NCBI Taxonomy" id="211586"/>
    <lineage>
        <taxon>Bacteria</taxon>
        <taxon>Pseudomonadati</taxon>
        <taxon>Pseudomonadota</taxon>
        <taxon>Gammaproteobacteria</taxon>
        <taxon>Alteromonadales</taxon>
        <taxon>Shewanellaceae</taxon>
        <taxon>Shewanella</taxon>
    </lineage>
</organism>
<dbReference type="SUPFAM" id="SSF46785">
    <property type="entry name" value="Winged helix' DNA-binding domain"/>
    <property type="match status" value="1"/>
</dbReference>
<dbReference type="RefSeq" id="WP_011071812.1">
    <property type="nucleotide sequence ID" value="NC_004347.2"/>
</dbReference>
<dbReference type="SUPFAM" id="SSF53850">
    <property type="entry name" value="Periplasmic binding protein-like II"/>
    <property type="match status" value="1"/>
</dbReference>
<dbReference type="Pfam" id="PF03466">
    <property type="entry name" value="LysR_substrate"/>
    <property type="match status" value="1"/>
</dbReference>
<proteinExistence type="inferred from homology"/>
<keyword evidence="3" id="KW-0238">DNA-binding</keyword>
<evidence type="ECO:0000313" key="7">
    <source>
        <dbReference type="Proteomes" id="UP000008186"/>
    </source>
</evidence>
<dbReference type="PANTHER" id="PTHR30118:SF11">
    <property type="entry name" value="HTH-TYPE TRANSCRIPTIONAL REGULATOR YIDZ"/>
    <property type="match status" value="1"/>
</dbReference>
<dbReference type="BioCyc" id="SONE211586:G1GMP-1528-MONOMER"/>
<evidence type="ECO:0000256" key="1">
    <source>
        <dbReference type="ARBA" id="ARBA00009437"/>
    </source>
</evidence>
<reference evidence="6 7" key="4">
    <citation type="journal article" date="2011" name="BMC Genomics">
        <title>Genome-wide protein localization prediction strategies for gram negative bacteria.</title>
        <authorList>
            <person name="Romine M.F."/>
        </authorList>
    </citation>
    <scope>NUCLEOTIDE SEQUENCE [LARGE SCALE GENOMIC DNA]</scope>
    <source>
        <strain evidence="7">ATCC 700550 / JCM 31522 / CIP 106686 / LMG 19005 / NCIMB 14063 / MR-1</strain>
    </source>
</reference>
<dbReference type="Gene3D" id="1.10.10.10">
    <property type="entry name" value="Winged helix-like DNA-binding domain superfamily/Winged helix DNA-binding domain"/>
    <property type="match status" value="1"/>
</dbReference>
<dbReference type="DNASU" id="1169454"/>
<dbReference type="PhylomeDB" id="Q8EGE3"/>
<dbReference type="InterPro" id="IPR036390">
    <property type="entry name" value="WH_DNA-bd_sf"/>
</dbReference>
<dbReference type="Gene3D" id="3.40.190.290">
    <property type="match status" value="1"/>
</dbReference>
<dbReference type="Pfam" id="PF00126">
    <property type="entry name" value="HTH_1"/>
    <property type="match status" value="1"/>
</dbReference>
<reference evidence="6 7" key="2">
    <citation type="journal article" date="2005" name="Proteomics">
        <title>Global detection and characterization of hypothetical proteins in Shewanella oneidensis MR-1 using LC-MS based proteomics.</title>
        <authorList>
            <person name="Elias D.A."/>
            <person name="Monroe M.E."/>
            <person name="Marshall M.J."/>
            <person name="Romine M.F."/>
            <person name="Belieav A.S."/>
            <person name="Fredrickson J.K."/>
            <person name="Anderson G.A."/>
            <person name="Smith R.D."/>
            <person name="Lipton M.S."/>
        </authorList>
    </citation>
    <scope>NUCLEOTIDE SEQUENCE [LARGE SCALE GENOMIC DNA]</scope>
    <source>
        <strain evidence="7">ATCC 700550 / JCM 31522 / CIP 106686 / LMG 19005 / NCIMB 14063 / MR-1</strain>
    </source>
</reference>